<dbReference type="AlphaFoldDB" id="A0A953NAZ6"/>
<evidence type="ECO:0000313" key="1">
    <source>
        <dbReference type="EMBL" id="MBZ1351008.1"/>
    </source>
</evidence>
<dbReference type="Gene3D" id="3.40.50.2000">
    <property type="entry name" value="Glycogen Phosphorylase B"/>
    <property type="match status" value="1"/>
</dbReference>
<accession>A0A953NAZ6</accession>
<name>A0A953NAZ6_9BURK</name>
<organism evidence="1 2">
    <name type="scientific">Zwartia hollandica</name>
    <dbReference type="NCBI Taxonomy" id="324606"/>
    <lineage>
        <taxon>Bacteria</taxon>
        <taxon>Pseudomonadati</taxon>
        <taxon>Pseudomonadota</taxon>
        <taxon>Betaproteobacteria</taxon>
        <taxon>Burkholderiales</taxon>
        <taxon>Alcaligenaceae</taxon>
        <taxon>Zwartia</taxon>
    </lineage>
</organism>
<evidence type="ECO:0000313" key="2">
    <source>
        <dbReference type="Proteomes" id="UP000739565"/>
    </source>
</evidence>
<dbReference type="SUPFAM" id="SSF53756">
    <property type="entry name" value="UDP-Glycosyltransferase/glycogen phosphorylase"/>
    <property type="match status" value="1"/>
</dbReference>
<dbReference type="EMBL" id="JAHXRI010000007">
    <property type="protein sequence ID" value="MBZ1351008.1"/>
    <property type="molecule type" value="Genomic_DNA"/>
</dbReference>
<evidence type="ECO:0008006" key="3">
    <source>
        <dbReference type="Google" id="ProtNLM"/>
    </source>
</evidence>
<comment type="caution">
    <text evidence="1">The sequence shown here is derived from an EMBL/GenBank/DDBJ whole genome shotgun (WGS) entry which is preliminary data.</text>
</comment>
<sequence length="343" mass="39479">MNKKINNILIISVHPVLEFDEIKIFESLGYNVFSCGFYLDRNSDNELRPRLQGSAWHAKCLQDFGHFGCSRDSEKGWLITEEFIAHFDLIVVHHDYQFLQNNWSQIQDKRVIWRSIGQGIHWTENAMKDFRDQGVSIVRWSPVESQIADYIGGDTVIRAAKDCTEWSNWNGKIKRIITFNNNFYDRGDQLNFGFHQLCVDSQPFDLYGVGNDGIPNWRGVLKYEEQLQALRDYRAVFMTGSRPAPYTLSFIEAWMTGTPVIHVGRDKFCGAAAGEFEIDDFIVNGVNGFLVETVKEAKEVFQLILNDDHLAMSISINGRRDAISLFDFQVAKSSWKAFLENFS</sequence>
<gene>
    <name evidence="1" type="ORF">KZZ10_10160</name>
</gene>
<reference evidence="1" key="1">
    <citation type="submission" date="2021-07" db="EMBL/GenBank/DDBJ databases">
        <title>New genus and species of the family Alcaligenaceae.</title>
        <authorList>
            <person name="Hahn M.W."/>
        </authorList>
    </citation>
    <scope>NUCLEOTIDE SEQUENCE</scope>
    <source>
        <strain evidence="1">LF4-65</strain>
    </source>
</reference>
<protein>
    <recommendedName>
        <fullName evidence="3">Glycosyltransferase</fullName>
    </recommendedName>
</protein>
<keyword evidence="2" id="KW-1185">Reference proteome</keyword>
<dbReference type="RefSeq" id="WP_259661410.1">
    <property type="nucleotide sequence ID" value="NZ_JAHXRI010000007.1"/>
</dbReference>
<dbReference type="Proteomes" id="UP000739565">
    <property type="component" value="Unassembled WGS sequence"/>
</dbReference>
<proteinExistence type="predicted"/>